<dbReference type="Pfam" id="PF00583">
    <property type="entry name" value="Acetyltransf_1"/>
    <property type="match status" value="2"/>
</dbReference>
<evidence type="ECO:0000313" key="4">
    <source>
        <dbReference type="EMBL" id="PWK05133.1"/>
    </source>
</evidence>
<dbReference type="PANTHER" id="PTHR43877">
    <property type="entry name" value="AMINOALKYLPHOSPHONATE N-ACETYLTRANSFERASE-RELATED-RELATED"/>
    <property type="match status" value="1"/>
</dbReference>
<keyword evidence="2" id="KW-0012">Acyltransferase</keyword>
<dbReference type="SUPFAM" id="SSF55729">
    <property type="entry name" value="Acyl-CoA N-acyltransferases (Nat)"/>
    <property type="match status" value="2"/>
</dbReference>
<dbReference type="RefSeq" id="WP_109691241.1">
    <property type="nucleotide sequence ID" value="NZ_QGGL01000026.1"/>
</dbReference>
<proteinExistence type="predicted"/>
<dbReference type="PROSITE" id="PS51186">
    <property type="entry name" value="GNAT"/>
    <property type="match status" value="2"/>
</dbReference>
<evidence type="ECO:0000256" key="2">
    <source>
        <dbReference type="ARBA" id="ARBA00023315"/>
    </source>
</evidence>
<reference evidence="4 5" key="1">
    <citation type="submission" date="2018-05" db="EMBL/GenBank/DDBJ databases">
        <title>Genomic Encyclopedia of Type Strains, Phase IV (KMG-IV): sequencing the most valuable type-strain genomes for metagenomic binning, comparative biology and taxonomic classification.</title>
        <authorList>
            <person name="Goeker M."/>
        </authorList>
    </citation>
    <scope>NUCLEOTIDE SEQUENCE [LARGE SCALE GENOMIC DNA]</scope>
    <source>
        <strain evidence="4 5">DSM 18773</strain>
    </source>
</reference>
<name>A0A316D2W3_9BACL</name>
<keyword evidence="1 4" id="KW-0808">Transferase</keyword>
<dbReference type="AlphaFoldDB" id="A0A316D2W3"/>
<keyword evidence="5" id="KW-1185">Reference proteome</keyword>
<feature type="domain" description="N-acetyltransferase" evidence="3">
    <location>
        <begin position="1"/>
        <end position="137"/>
    </location>
</feature>
<sequence>MTEQQLAQVKALADLCNHHDGIELKLNYNTLRERPIGQTNDFFTYVDGELRGFLALYAFNSREAEICGMVHPDDRRQGMFRALLEQGLAELKHRGIPKILLVVDNRSTSGRAFAEAVGATYKVSEYKMHLREPKPQVRRFEDLHVLRAKPEDAEFMAQCMRIAFDIPDLLPASPEKFNQPDRHLYVIRKGSVNVGTMNVAITGTSASIYGFCMLPEQQGRGYGRQALSEVMFRLVEAGITAQDLEVAAENKRALGLYQDCGFVETSSIEYYERSI</sequence>
<organism evidence="4 5">
    <name type="scientific">Tumebacillus permanentifrigoris</name>
    <dbReference type="NCBI Taxonomy" id="378543"/>
    <lineage>
        <taxon>Bacteria</taxon>
        <taxon>Bacillati</taxon>
        <taxon>Bacillota</taxon>
        <taxon>Bacilli</taxon>
        <taxon>Bacillales</taxon>
        <taxon>Alicyclobacillaceae</taxon>
        <taxon>Tumebacillus</taxon>
    </lineage>
</organism>
<dbReference type="InterPro" id="IPR000182">
    <property type="entry name" value="GNAT_dom"/>
</dbReference>
<dbReference type="PANTHER" id="PTHR43877:SF8">
    <property type="entry name" value="N-ACETYLGLUTAMATE SYNTHASE-RELATED"/>
    <property type="match status" value="1"/>
</dbReference>
<comment type="caution">
    <text evidence="4">The sequence shown here is derived from an EMBL/GenBank/DDBJ whole genome shotgun (WGS) entry which is preliminary data.</text>
</comment>
<dbReference type="GO" id="GO:0016747">
    <property type="term" value="F:acyltransferase activity, transferring groups other than amino-acyl groups"/>
    <property type="evidence" value="ECO:0007669"/>
    <property type="project" value="InterPro"/>
</dbReference>
<dbReference type="Gene3D" id="3.40.630.30">
    <property type="match status" value="1"/>
</dbReference>
<dbReference type="CDD" id="cd04301">
    <property type="entry name" value="NAT_SF"/>
    <property type="match status" value="2"/>
</dbReference>
<feature type="domain" description="N-acetyltransferase" evidence="3">
    <location>
        <begin position="143"/>
        <end position="275"/>
    </location>
</feature>
<dbReference type="EMBL" id="QGGL01000026">
    <property type="protein sequence ID" value="PWK05133.1"/>
    <property type="molecule type" value="Genomic_DNA"/>
</dbReference>
<dbReference type="InterPro" id="IPR016181">
    <property type="entry name" value="Acyl_CoA_acyltransferase"/>
</dbReference>
<dbReference type="InterPro" id="IPR050832">
    <property type="entry name" value="Bact_Acetyltransf"/>
</dbReference>
<evidence type="ECO:0000259" key="3">
    <source>
        <dbReference type="PROSITE" id="PS51186"/>
    </source>
</evidence>
<gene>
    <name evidence="4" type="ORF">C7459_1263</name>
</gene>
<dbReference type="Proteomes" id="UP000245634">
    <property type="component" value="Unassembled WGS sequence"/>
</dbReference>
<evidence type="ECO:0000256" key="1">
    <source>
        <dbReference type="ARBA" id="ARBA00022679"/>
    </source>
</evidence>
<evidence type="ECO:0000313" key="5">
    <source>
        <dbReference type="Proteomes" id="UP000245634"/>
    </source>
</evidence>
<dbReference type="OrthoDB" id="7163760at2"/>
<accession>A0A316D2W3</accession>
<protein>
    <submittedName>
        <fullName evidence="4">Acetyltransferase (GNAT) family protein</fullName>
    </submittedName>
</protein>